<dbReference type="Proteomes" id="UP001595453">
    <property type="component" value="Unassembled WGS sequence"/>
</dbReference>
<feature type="chain" id="PRO_5045061705" description="Lipoprotein" evidence="2">
    <location>
        <begin position="20"/>
        <end position="132"/>
    </location>
</feature>
<organism evidence="3 4">
    <name type="scientific">Pseudoalteromonas fenneropenaei</name>
    <dbReference type="NCBI Taxonomy" id="1737459"/>
    <lineage>
        <taxon>Bacteria</taxon>
        <taxon>Pseudomonadati</taxon>
        <taxon>Pseudomonadota</taxon>
        <taxon>Gammaproteobacteria</taxon>
        <taxon>Alteromonadales</taxon>
        <taxon>Pseudoalteromonadaceae</taxon>
        <taxon>Pseudoalteromonas</taxon>
    </lineage>
</organism>
<protein>
    <recommendedName>
        <fullName evidence="5">Lipoprotein</fullName>
    </recommendedName>
</protein>
<reference evidence="4" key="1">
    <citation type="journal article" date="2019" name="Int. J. Syst. Evol. Microbiol.">
        <title>The Global Catalogue of Microorganisms (GCM) 10K type strain sequencing project: providing services to taxonomists for standard genome sequencing and annotation.</title>
        <authorList>
            <consortium name="The Broad Institute Genomics Platform"/>
            <consortium name="The Broad Institute Genome Sequencing Center for Infectious Disease"/>
            <person name="Wu L."/>
            <person name="Ma J."/>
        </authorList>
    </citation>
    <scope>NUCLEOTIDE SEQUENCE [LARGE SCALE GENOMIC DNA]</scope>
    <source>
        <strain evidence="4">KCTC 42730</strain>
    </source>
</reference>
<feature type="region of interest" description="Disordered" evidence="1">
    <location>
        <begin position="93"/>
        <end position="112"/>
    </location>
</feature>
<dbReference type="PROSITE" id="PS51257">
    <property type="entry name" value="PROKAR_LIPOPROTEIN"/>
    <property type="match status" value="1"/>
</dbReference>
<name>A0ABV7CGJ0_9GAMM</name>
<evidence type="ECO:0000256" key="1">
    <source>
        <dbReference type="SAM" id="MobiDB-lite"/>
    </source>
</evidence>
<evidence type="ECO:0008006" key="5">
    <source>
        <dbReference type="Google" id="ProtNLM"/>
    </source>
</evidence>
<comment type="caution">
    <text evidence="3">The sequence shown here is derived from an EMBL/GenBank/DDBJ whole genome shotgun (WGS) entry which is preliminary data.</text>
</comment>
<evidence type="ECO:0000313" key="4">
    <source>
        <dbReference type="Proteomes" id="UP001595453"/>
    </source>
</evidence>
<dbReference type="SUPFAM" id="SSF58113">
    <property type="entry name" value="Apolipoprotein A-I"/>
    <property type="match status" value="1"/>
</dbReference>
<proteinExistence type="predicted"/>
<keyword evidence="4" id="KW-1185">Reference proteome</keyword>
<sequence>MKQMIAFVIMMMSALVLTACEDAKEVKEQAVSTEAKVKQAWQEAVDEVKAHSENWNDKSVQKLLDDAKSLANNAATEGQDKLSELLAESRELAEDAWQESQHQAGELSEEAQEKLAELEAKIAEVKAKLAQK</sequence>
<feature type="signal peptide" evidence="2">
    <location>
        <begin position="1"/>
        <end position="19"/>
    </location>
</feature>
<gene>
    <name evidence="3" type="ORF">ACFOEE_04170</name>
</gene>
<keyword evidence="2" id="KW-0732">Signal</keyword>
<accession>A0ABV7CGJ0</accession>
<dbReference type="EMBL" id="JBHRSD010000010">
    <property type="protein sequence ID" value="MFC3031713.1"/>
    <property type="molecule type" value="Genomic_DNA"/>
</dbReference>
<dbReference type="RefSeq" id="WP_377121230.1">
    <property type="nucleotide sequence ID" value="NZ_JBHRSD010000010.1"/>
</dbReference>
<evidence type="ECO:0000313" key="3">
    <source>
        <dbReference type="EMBL" id="MFC3031713.1"/>
    </source>
</evidence>
<evidence type="ECO:0000256" key="2">
    <source>
        <dbReference type="SAM" id="SignalP"/>
    </source>
</evidence>